<reference evidence="1 2" key="1">
    <citation type="submission" date="2017-12" db="EMBL/GenBank/DDBJ databases">
        <title>Genomes of bacteria within cyanobacterial aggregates.</title>
        <authorList>
            <person name="Cai H."/>
        </authorList>
    </citation>
    <scope>NUCLEOTIDE SEQUENCE [LARGE SCALE GENOMIC DNA]</scope>
    <source>
        <strain evidence="1 2">TH16</strain>
    </source>
</reference>
<dbReference type="GO" id="GO:0016989">
    <property type="term" value="F:sigma factor antagonist activity"/>
    <property type="evidence" value="ECO:0007669"/>
    <property type="project" value="TreeGrafter"/>
</dbReference>
<evidence type="ECO:0000313" key="1">
    <source>
        <dbReference type="EMBL" id="AUN32436.1"/>
    </source>
</evidence>
<dbReference type="RefSeq" id="WP_102113974.1">
    <property type="nucleotide sequence ID" value="NZ_BMGN01000007.1"/>
</dbReference>
<name>A0A2K9NIM5_9PROT</name>
<protein>
    <submittedName>
        <fullName evidence="1">Iron dicitrate transport regulator FecR</fullName>
    </submittedName>
</protein>
<dbReference type="Gene3D" id="3.55.50.30">
    <property type="match status" value="1"/>
</dbReference>
<dbReference type="Proteomes" id="UP000234752">
    <property type="component" value="Chromosome eg_2"/>
</dbReference>
<dbReference type="Pfam" id="PF16220">
    <property type="entry name" value="DUF4880"/>
    <property type="match status" value="1"/>
</dbReference>
<dbReference type="InterPro" id="IPR032623">
    <property type="entry name" value="FecR_N"/>
</dbReference>
<keyword evidence="2" id="KW-1185">Reference proteome</keyword>
<dbReference type="PIRSF" id="PIRSF018266">
    <property type="entry name" value="FecR"/>
    <property type="match status" value="1"/>
</dbReference>
<dbReference type="PANTHER" id="PTHR30273">
    <property type="entry name" value="PERIPLASMIC SIGNAL SENSOR AND SIGMA FACTOR ACTIVATOR FECR-RELATED"/>
    <property type="match status" value="1"/>
</dbReference>
<dbReference type="EMBL" id="CP025612">
    <property type="protein sequence ID" value="AUN32436.1"/>
    <property type="molecule type" value="Genomic_DNA"/>
</dbReference>
<organism evidence="1 2">
    <name type="scientific">Niveispirillum cyanobacteriorum</name>
    <dbReference type="NCBI Taxonomy" id="1612173"/>
    <lineage>
        <taxon>Bacteria</taxon>
        <taxon>Pseudomonadati</taxon>
        <taxon>Pseudomonadota</taxon>
        <taxon>Alphaproteobacteria</taxon>
        <taxon>Rhodospirillales</taxon>
        <taxon>Azospirillaceae</taxon>
        <taxon>Niveispirillum</taxon>
    </lineage>
</organism>
<evidence type="ECO:0000313" key="2">
    <source>
        <dbReference type="Proteomes" id="UP000234752"/>
    </source>
</evidence>
<dbReference type="PANTHER" id="PTHR30273:SF2">
    <property type="entry name" value="PROTEIN FECR"/>
    <property type="match status" value="1"/>
</dbReference>
<dbReference type="KEGG" id="ncb:C0V82_18890"/>
<dbReference type="InterPro" id="IPR012373">
    <property type="entry name" value="Ferrdict_sens_TM"/>
</dbReference>
<dbReference type="OrthoDB" id="1098280at2"/>
<sequence length="315" mass="34188">MMADRLTAAEIETAAADWLAREDARELTTAEQAELENWLGLDARHHGAYIRLRAVSARLDLLRGQQVQNVPAWRRWGPVAAAVVLLLAAGLAWRGQPPSTPQVAAITYETAKGEMRRLTLDDGSVVEINTASRLRVAFSDGARQLWLDQGEANFQVARDPQRPFTVHTGGGTVTAVGTAFQILTDADAARVTVSEGTVSLRTGTLAAVPLTRNHEAHMTKTRIVTRAMALPDMERRASWRDGRLVFAGETLADAAAEISRYSQQRVKVDTAVAQRRVGGIFRSTDAEGFAQAVAASLQLQVTRDADGTLTLEARP</sequence>
<dbReference type="Gene3D" id="2.60.120.1440">
    <property type="match status" value="1"/>
</dbReference>
<dbReference type="InterPro" id="IPR006860">
    <property type="entry name" value="FecR"/>
</dbReference>
<dbReference type="AlphaFoldDB" id="A0A2K9NIM5"/>
<accession>A0A2K9NIM5</accession>
<gene>
    <name evidence="1" type="ORF">C0V82_18890</name>
</gene>
<dbReference type="Pfam" id="PF04773">
    <property type="entry name" value="FecR"/>
    <property type="match status" value="1"/>
</dbReference>
<proteinExistence type="predicted"/>